<feature type="region of interest" description="Disordered" evidence="1">
    <location>
        <begin position="215"/>
        <end position="240"/>
    </location>
</feature>
<organism evidence="2 3">
    <name type="scientific">Branchiostoma lanceolatum</name>
    <name type="common">Common lancelet</name>
    <name type="synonym">Amphioxus lanceolatum</name>
    <dbReference type="NCBI Taxonomy" id="7740"/>
    <lineage>
        <taxon>Eukaryota</taxon>
        <taxon>Metazoa</taxon>
        <taxon>Chordata</taxon>
        <taxon>Cephalochordata</taxon>
        <taxon>Leptocardii</taxon>
        <taxon>Amphioxiformes</taxon>
        <taxon>Branchiostomatidae</taxon>
        <taxon>Branchiostoma</taxon>
    </lineage>
</organism>
<feature type="compositionally biased region" description="Polar residues" evidence="1">
    <location>
        <begin position="782"/>
        <end position="799"/>
    </location>
</feature>
<keyword evidence="3" id="KW-1185">Reference proteome</keyword>
<feature type="compositionally biased region" description="Polar residues" evidence="1">
    <location>
        <begin position="489"/>
        <end position="499"/>
    </location>
</feature>
<dbReference type="PANTHER" id="PTHR36130:SF1">
    <property type="entry name" value="RIKEN CDNA 4933430I17 GENE"/>
    <property type="match status" value="1"/>
</dbReference>
<feature type="compositionally biased region" description="Pro residues" evidence="1">
    <location>
        <begin position="674"/>
        <end position="688"/>
    </location>
</feature>
<feature type="region of interest" description="Disordered" evidence="1">
    <location>
        <begin position="85"/>
        <end position="139"/>
    </location>
</feature>
<proteinExistence type="predicted"/>
<name>A0A8K0AC88_BRALA</name>
<dbReference type="PANTHER" id="PTHR36130">
    <property type="entry name" value="RIKEN CDNA 4933430I17 GENE"/>
    <property type="match status" value="1"/>
</dbReference>
<dbReference type="OrthoDB" id="10033658at2759"/>
<sequence>MSEFAVPPATCGALCQHPGCWLAHKHAHRPQPPRSLSPLTGSQQSSGGGSLPTQNVVNLLGDYGFDKRDQFNLDTGQPLADRLVAGSLSGGMSPRRQHHRPSGKNWSGYMGPHVSPMMSLRKSAEGATNRNTTTPTPIPVRPAQKVEVHEVVDFTDKTKAVNNLLGGSFLEYIWFPRPHRRRHRTTPQAGSVSKSGVVRAKDITKELLPQNLYKRKTKKKKRSSKIKSGVPTGGQPYMSSRLSPRHEGLKGISQDTLIQLLQNAQSDPNLQKLLEKMLPGLKEAIQEVARSPSPPRQQSSILNHRKMTLLDAREKSLPPMPPRTLGTAGPWRLDPLGDRATPGTGEPRHFKSPHPQTSREDVEPTSLQAQLERKYQKIYGDKRTSHPSPTQAVMNHPHMTSVTPAYTAPWEEPSPTMARPFHYKNVPFDVVMAPVQRPPAAEQDQWEDGTLESELASTIHVTMPTLSSPSPDDFFSDQVIFQERRHSRASMSSLQTSGTWPGKSFQAEDTARSNRSGAESPSHPGGTPDHSTAPTPTQLTAEPALDTIHESISQEDATSPDRKPFPPAAKPGSPTRRKPGSPIRRIPGSPTRRKPGSPLQRKPPSPIPQKQILTPPPPASSPEPWPSLDTETDMSGWSPGGAFHPGQDSVGTPPSPQVVTAMKAARAQEEESSPAPPPPSPEPAPTPTPMAHKLLPLETLEEDEEDESGPESSRKDPSEPPSADRKETIGQEPIMEIPSGTEDTLPTEKGETQETIEAAVAESSVPDESKTIAKQEDDTETAVENSGQAVPEVSDSTEPTLGGEETATVRGVPVGGENFQEQKDEEENAEAAKPVENSGSNEEDTGQRGVPEGAEEEEQGTGSRDQEKTVAPEGEGVVEGGEGEGAVEGGEGESTSVYVVEAELAKLAVADGVESNEAAT</sequence>
<feature type="compositionally biased region" description="Pro residues" evidence="1">
    <location>
        <begin position="614"/>
        <end position="625"/>
    </location>
</feature>
<evidence type="ECO:0000256" key="1">
    <source>
        <dbReference type="SAM" id="MobiDB-lite"/>
    </source>
</evidence>
<gene>
    <name evidence="2" type="primary">Hypp4786</name>
    <name evidence="2" type="ORF">BLAG_LOCUS23906</name>
</gene>
<feature type="compositionally biased region" description="Basic and acidic residues" evidence="1">
    <location>
        <begin position="712"/>
        <end position="729"/>
    </location>
</feature>
<dbReference type="Proteomes" id="UP000838412">
    <property type="component" value="Chromosome 8"/>
</dbReference>
<reference evidence="2" key="1">
    <citation type="submission" date="2022-01" db="EMBL/GenBank/DDBJ databases">
        <authorList>
            <person name="Braso-Vives M."/>
        </authorList>
    </citation>
    <scope>NUCLEOTIDE SEQUENCE</scope>
</reference>
<feature type="compositionally biased region" description="Gly residues" evidence="1">
    <location>
        <begin position="877"/>
        <end position="889"/>
    </location>
</feature>
<evidence type="ECO:0000313" key="2">
    <source>
        <dbReference type="EMBL" id="CAH1272201.1"/>
    </source>
</evidence>
<dbReference type="EMBL" id="OV696693">
    <property type="protein sequence ID" value="CAH1272201.1"/>
    <property type="molecule type" value="Genomic_DNA"/>
</dbReference>
<dbReference type="AlphaFoldDB" id="A0A8K0AC88"/>
<evidence type="ECO:0000313" key="3">
    <source>
        <dbReference type="Proteomes" id="UP000838412"/>
    </source>
</evidence>
<feature type="region of interest" description="Disordered" evidence="1">
    <location>
        <begin position="486"/>
        <end position="895"/>
    </location>
</feature>
<accession>A0A8K0AC88</accession>
<feature type="compositionally biased region" description="Acidic residues" evidence="1">
    <location>
        <begin position="699"/>
        <end position="709"/>
    </location>
</feature>
<feature type="compositionally biased region" description="Basic and acidic residues" evidence="1">
    <location>
        <begin position="767"/>
        <end position="776"/>
    </location>
</feature>
<feature type="compositionally biased region" description="Low complexity" evidence="1">
    <location>
        <begin position="36"/>
        <end position="45"/>
    </location>
</feature>
<feature type="region of interest" description="Disordered" evidence="1">
    <location>
        <begin position="24"/>
        <end position="54"/>
    </location>
</feature>
<protein>
    <submittedName>
        <fullName evidence="2">Hypp4786 protein</fullName>
    </submittedName>
</protein>
<feature type="region of interest" description="Disordered" evidence="1">
    <location>
        <begin position="312"/>
        <end position="368"/>
    </location>
</feature>
<feature type="compositionally biased region" description="Polar residues" evidence="1">
    <location>
        <begin position="529"/>
        <end position="540"/>
    </location>
</feature>
<feature type="compositionally biased region" description="Basic residues" evidence="1">
    <location>
        <begin position="215"/>
        <end position="225"/>
    </location>
</feature>
<dbReference type="InterPro" id="IPR029134">
    <property type="entry name" value="DUF4647"/>
</dbReference>